<feature type="domain" description="Clp ATPase C-terminal" evidence="8">
    <location>
        <begin position="738"/>
        <end position="824"/>
    </location>
</feature>
<dbReference type="InterPro" id="IPR003959">
    <property type="entry name" value="ATPase_AAA_core"/>
</dbReference>
<dbReference type="Pfam" id="PF07724">
    <property type="entry name" value="AAA_2"/>
    <property type="match status" value="1"/>
</dbReference>
<dbReference type="InterPro" id="IPR041546">
    <property type="entry name" value="ClpA/ClpB_AAA_lid"/>
</dbReference>
<keyword evidence="5" id="KW-0143">Chaperone</keyword>
<evidence type="ECO:0000256" key="1">
    <source>
        <dbReference type="ARBA" id="ARBA00008675"/>
    </source>
</evidence>
<keyword evidence="2" id="KW-0677">Repeat</keyword>
<protein>
    <submittedName>
        <fullName evidence="9">Uncharacterized protein</fullName>
    </submittedName>
</protein>
<dbReference type="PROSITE" id="PS00870">
    <property type="entry name" value="CLPAB_1"/>
    <property type="match status" value="1"/>
</dbReference>
<dbReference type="GeneID" id="15805185"/>
<evidence type="ECO:0000259" key="7">
    <source>
        <dbReference type="SMART" id="SM00382"/>
    </source>
</evidence>
<keyword evidence="4" id="KW-0067">ATP-binding</keyword>
<dbReference type="Pfam" id="PF10431">
    <property type="entry name" value="ClpB_D2-small"/>
    <property type="match status" value="1"/>
</dbReference>
<dbReference type="PANTHER" id="PTHR11638">
    <property type="entry name" value="ATP-DEPENDENT CLP PROTEASE"/>
    <property type="match status" value="1"/>
</dbReference>
<dbReference type="GO" id="GO:0016887">
    <property type="term" value="F:ATP hydrolysis activity"/>
    <property type="evidence" value="ECO:0007669"/>
    <property type="project" value="InterPro"/>
</dbReference>
<dbReference type="InterPro" id="IPR001270">
    <property type="entry name" value="ClpA/B"/>
</dbReference>
<feature type="domain" description="AAA+ ATPase" evidence="7">
    <location>
        <begin position="553"/>
        <end position="704"/>
    </location>
</feature>
<dbReference type="InterPro" id="IPR018368">
    <property type="entry name" value="ClpA/B_CS1"/>
</dbReference>
<dbReference type="FunFam" id="3.40.50.300:FF:000010">
    <property type="entry name" value="Chaperone clpB 1, putative"/>
    <property type="match status" value="1"/>
</dbReference>
<dbReference type="InterPro" id="IPR003593">
    <property type="entry name" value="AAA+_ATPase"/>
</dbReference>
<dbReference type="GO" id="GO:0034605">
    <property type="term" value="P:cellular response to heat"/>
    <property type="evidence" value="ECO:0007669"/>
    <property type="project" value="TreeGrafter"/>
</dbReference>
<evidence type="ECO:0000256" key="3">
    <source>
        <dbReference type="ARBA" id="ARBA00022741"/>
    </source>
</evidence>
<dbReference type="CDD" id="cd19499">
    <property type="entry name" value="RecA-like_ClpB_Hsp104-like"/>
    <property type="match status" value="1"/>
</dbReference>
<accession>L1LB03</accession>
<organism evidence="9 10">
    <name type="scientific">Theileria equi strain WA</name>
    <dbReference type="NCBI Taxonomy" id="1537102"/>
    <lineage>
        <taxon>Eukaryota</taxon>
        <taxon>Sar</taxon>
        <taxon>Alveolata</taxon>
        <taxon>Apicomplexa</taxon>
        <taxon>Aconoidasida</taxon>
        <taxon>Piroplasmida</taxon>
        <taxon>Theileriidae</taxon>
        <taxon>Theileria</taxon>
    </lineage>
</organism>
<dbReference type="eggNOG" id="KOG1051">
    <property type="taxonomic scope" value="Eukaryota"/>
</dbReference>
<evidence type="ECO:0000313" key="10">
    <source>
        <dbReference type="Proteomes" id="UP000031512"/>
    </source>
</evidence>
<dbReference type="OrthoDB" id="47330at2759"/>
<feature type="compositionally biased region" description="Polar residues" evidence="6">
    <location>
        <begin position="18"/>
        <end position="28"/>
    </location>
</feature>
<evidence type="ECO:0000256" key="4">
    <source>
        <dbReference type="ARBA" id="ARBA00022840"/>
    </source>
</evidence>
<dbReference type="PRINTS" id="PR00300">
    <property type="entry name" value="CLPPROTEASEA"/>
</dbReference>
<dbReference type="InterPro" id="IPR050130">
    <property type="entry name" value="ClpA_ClpB"/>
</dbReference>
<dbReference type="CDD" id="cd00009">
    <property type="entry name" value="AAA"/>
    <property type="match status" value="1"/>
</dbReference>
<keyword evidence="3" id="KW-0547">Nucleotide-binding</keyword>
<dbReference type="InterPro" id="IPR027417">
    <property type="entry name" value="P-loop_NTPase"/>
</dbReference>
<comment type="similarity">
    <text evidence="1">Belongs to the ClpA/ClpB family.</text>
</comment>
<keyword evidence="10" id="KW-1185">Reference proteome</keyword>
<dbReference type="InterPro" id="IPR019489">
    <property type="entry name" value="Clp_ATPase_C"/>
</dbReference>
<evidence type="ECO:0000313" key="9">
    <source>
        <dbReference type="EMBL" id="EKX72449.1"/>
    </source>
</evidence>
<evidence type="ECO:0000256" key="2">
    <source>
        <dbReference type="ARBA" id="ARBA00022737"/>
    </source>
</evidence>
<dbReference type="Proteomes" id="UP000031512">
    <property type="component" value="Unassembled WGS sequence"/>
</dbReference>
<dbReference type="AlphaFoldDB" id="L1LB03"/>
<dbReference type="SMART" id="SM01086">
    <property type="entry name" value="ClpB_D2-small"/>
    <property type="match status" value="1"/>
</dbReference>
<feature type="domain" description="AAA+ ATPase" evidence="7">
    <location>
        <begin position="127"/>
        <end position="271"/>
    </location>
</feature>
<dbReference type="STRING" id="1537102.L1LB03"/>
<dbReference type="PANTHER" id="PTHR11638:SF18">
    <property type="entry name" value="HEAT SHOCK PROTEIN 104"/>
    <property type="match status" value="1"/>
</dbReference>
<comment type="caution">
    <text evidence="9">The sequence shown here is derived from an EMBL/GenBank/DDBJ whole genome shotgun (WGS) entry which is preliminary data.</text>
</comment>
<feature type="region of interest" description="Disordered" evidence="6">
    <location>
        <begin position="1"/>
        <end position="34"/>
    </location>
</feature>
<dbReference type="SMART" id="SM00382">
    <property type="entry name" value="AAA"/>
    <property type="match status" value="2"/>
</dbReference>
<dbReference type="Gene3D" id="3.40.50.300">
    <property type="entry name" value="P-loop containing nucleotide triphosphate hydrolases"/>
    <property type="match status" value="3"/>
</dbReference>
<dbReference type="Gene3D" id="1.10.8.60">
    <property type="match status" value="1"/>
</dbReference>
<name>L1LB03_THEEQ</name>
<evidence type="ECO:0000256" key="5">
    <source>
        <dbReference type="ARBA" id="ARBA00023186"/>
    </source>
</evidence>
<dbReference type="Pfam" id="PF17871">
    <property type="entry name" value="AAA_lid_9"/>
    <property type="match status" value="1"/>
</dbReference>
<dbReference type="GO" id="GO:0005737">
    <property type="term" value="C:cytoplasm"/>
    <property type="evidence" value="ECO:0007669"/>
    <property type="project" value="TreeGrafter"/>
</dbReference>
<dbReference type="RefSeq" id="XP_004831901.1">
    <property type="nucleotide sequence ID" value="XM_004831844.1"/>
</dbReference>
<gene>
    <name evidence="9" type="ORF">BEWA_049160</name>
</gene>
<dbReference type="EMBL" id="ACOU01000007">
    <property type="protein sequence ID" value="EKX72449.1"/>
    <property type="molecule type" value="Genomic_DNA"/>
</dbReference>
<dbReference type="SUPFAM" id="SSF52540">
    <property type="entry name" value="P-loop containing nucleoside triphosphate hydrolases"/>
    <property type="match status" value="2"/>
</dbReference>
<sequence>MILLPETDTSGVDERQDSNAVSPSTKQPRMTGGFGEQKVLGRILQNVLTGCYKSELGHKITFEKLRKAVDSVRGKRKVTSKNPELAFKALEKYSRDLTAMARAGKLDPVIGRDNEIRRAIEILSRRTKNNPVLLGDPGVGKTAIVEGLANRIVSGDVPDSLKDRRVISIDLTSIVAGTYNRGDFEERLKAILKEVQDAQGEIVMFIDEIHTVVGAGDAQGALDAGNMLKPMLARGELRCIGATTLQEYRQRIEKDKALERRFQPIYVDQPSVEDTISILRGLREKYEVHHGVRILDSTLVQAARLSDRYISERHLPDKAIDLVDEAAACLKIQLSSKPPQLGDIEIKLLRLEMEKVSMSRDVAPPKPGVGLIPDIARRTAGEQEKKRLQEIDRTIERINVEKTEVTDAWMREKSLVDAIRNVKKKIETVKVDINNAEMDHYSSRADKLRLETLPDLERQLQGAVGDYEAHVKEIESSGGQLLLRDEVTEDDIADVVSRWTGIPLSKLAKTEKEKILQMSDELHKRIVGQQEAIDVVTASVQRSRVGMNDPKKPIACLMFLGPTGVGKTELCKVIAEQLFDTEKALLRFDMSEYMERHYVSRLIGAPPGYIGFEQGGQLTEAVRRRPYSIVLFDEIEKAHPSVFNLLLQVLDDGRLTDSHGRKVDFTNTLIVFTSNLGNQTILKLAKFPDERNEMKNRVMASVRETFAPEFLNRIDEFILFEGLSKPGMDDEWLMHACAELKKIVGMELAKLSDRLAEKNIKLSIDDSAIEHLTEVGYDPAYGARPLKRTIQREIELPITVGILSDKFKEHDTLNVKYADGKILITSS</sequence>
<dbReference type="VEuPathDB" id="PiroplasmaDB:BEWA_049160"/>
<proteinExistence type="inferred from homology"/>
<dbReference type="KEGG" id="beq:BEWA_049160"/>
<reference evidence="9 10" key="1">
    <citation type="journal article" date="2012" name="BMC Genomics">
        <title>Comparative genomic analysis and phylogenetic position of Theileria equi.</title>
        <authorList>
            <person name="Kappmeyer L.S."/>
            <person name="Thiagarajan M."/>
            <person name="Herndon D.R."/>
            <person name="Ramsay J.D."/>
            <person name="Caler E."/>
            <person name="Djikeng A."/>
            <person name="Gillespie J.J."/>
            <person name="Lau A.O."/>
            <person name="Roalson E.H."/>
            <person name="Silva J.C."/>
            <person name="Silva M.G."/>
            <person name="Suarez C.E."/>
            <person name="Ueti M.W."/>
            <person name="Nene V.M."/>
            <person name="Mealey R.H."/>
            <person name="Knowles D.P."/>
            <person name="Brayton K.A."/>
        </authorList>
    </citation>
    <scope>NUCLEOTIDE SEQUENCE [LARGE SCALE GENOMIC DNA]</scope>
    <source>
        <strain evidence="9 10">WA</strain>
    </source>
</reference>
<evidence type="ECO:0000256" key="6">
    <source>
        <dbReference type="SAM" id="MobiDB-lite"/>
    </source>
</evidence>
<evidence type="ECO:0000259" key="8">
    <source>
        <dbReference type="SMART" id="SM01086"/>
    </source>
</evidence>
<dbReference type="FunFam" id="3.40.50.300:FF:000025">
    <property type="entry name" value="ATP-dependent Clp protease subunit"/>
    <property type="match status" value="1"/>
</dbReference>
<dbReference type="GO" id="GO:0005524">
    <property type="term" value="F:ATP binding"/>
    <property type="evidence" value="ECO:0007669"/>
    <property type="project" value="UniProtKB-KW"/>
</dbReference>
<dbReference type="Pfam" id="PF00004">
    <property type="entry name" value="AAA"/>
    <property type="match status" value="1"/>
</dbReference>
<dbReference type="FunFam" id="3.40.50.300:FF:000120">
    <property type="entry name" value="ATP-dependent chaperone ClpB"/>
    <property type="match status" value="1"/>
</dbReference>